<keyword evidence="4 7" id="KW-0812">Transmembrane</keyword>
<name>A0ABY4HKT7_9BACI</name>
<gene>
    <name evidence="8" type="ORF">MUO15_21525</name>
</gene>
<keyword evidence="3" id="KW-1003">Cell membrane</keyword>
<proteinExistence type="inferred from homology"/>
<evidence type="ECO:0000256" key="4">
    <source>
        <dbReference type="ARBA" id="ARBA00022692"/>
    </source>
</evidence>
<dbReference type="InterPro" id="IPR050968">
    <property type="entry name" value="Cytochrome_c_oxidase_bac_sub4"/>
</dbReference>
<protein>
    <submittedName>
        <fullName evidence="8">Cytochrome C oxidase subunit IV family protein</fullName>
    </submittedName>
</protein>
<evidence type="ECO:0000256" key="6">
    <source>
        <dbReference type="ARBA" id="ARBA00023136"/>
    </source>
</evidence>
<keyword evidence="5 7" id="KW-1133">Transmembrane helix</keyword>
<evidence type="ECO:0000256" key="1">
    <source>
        <dbReference type="ARBA" id="ARBA00004651"/>
    </source>
</evidence>
<sequence length="86" mass="9675">MRENIKFEEHHGFPWKQVIGFVLSIILTVAALWVVFSLSLTAKATIIVILALASAQLLVQLIMFMHLSEHEKAFQISALVYGVQSH</sequence>
<dbReference type="Proteomes" id="UP000830326">
    <property type="component" value="Plasmid unnamed1"/>
</dbReference>
<evidence type="ECO:0000313" key="9">
    <source>
        <dbReference type="Proteomes" id="UP000830326"/>
    </source>
</evidence>
<dbReference type="PANTHER" id="PTHR36835:SF1">
    <property type="entry name" value="CYTOCHROME BO(3) UBIQUINOL OXIDASE SUBUNIT 4"/>
    <property type="match status" value="1"/>
</dbReference>
<dbReference type="Pfam" id="PF03626">
    <property type="entry name" value="COX4_pro"/>
    <property type="match status" value="1"/>
</dbReference>
<dbReference type="RefSeq" id="WP_245036255.1">
    <property type="nucleotide sequence ID" value="NZ_CP095076.1"/>
</dbReference>
<evidence type="ECO:0000256" key="7">
    <source>
        <dbReference type="SAM" id="Phobius"/>
    </source>
</evidence>
<accession>A0ABY4HKT7</accession>
<geneLocation type="plasmid" evidence="8 9">
    <name>unnamed1</name>
</geneLocation>
<evidence type="ECO:0000256" key="3">
    <source>
        <dbReference type="ARBA" id="ARBA00022475"/>
    </source>
</evidence>
<dbReference type="InterPro" id="IPR005171">
    <property type="entry name" value="Cyt_c_oxidase_su4_prok"/>
</dbReference>
<dbReference type="PANTHER" id="PTHR36835">
    <property type="entry name" value="CYTOCHROME BO(3) UBIQUINOL OXIDASE SUBUNIT 4"/>
    <property type="match status" value="1"/>
</dbReference>
<organism evidence="8 9">
    <name type="scientific">Halobacillus amylolyticus</name>
    <dbReference type="NCBI Taxonomy" id="2932259"/>
    <lineage>
        <taxon>Bacteria</taxon>
        <taxon>Bacillati</taxon>
        <taxon>Bacillota</taxon>
        <taxon>Bacilli</taxon>
        <taxon>Bacillales</taxon>
        <taxon>Bacillaceae</taxon>
        <taxon>Halobacillus</taxon>
    </lineage>
</organism>
<keyword evidence="6 7" id="KW-0472">Membrane</keyword>
<keyword evidence="9" id="KW-1185">Reference proteome</keyword>
<comment type="similarity">
    <text evidence="2">Belongs to the cytochrome c oxidase bacterial subunit 4 family.</text>
</comment>
<dbReference type="EMBL" id="CP095076">
    <property type="protein sequence ID" value="UOR14135.1"/>
    <property type="molecule type" value="Genomic_DNA"/>
</dbReference>
<evidence type="ECO:0000256" key="5">
    <source>
        <dbReference type="ARBA" id="ARBA00022989"/>
    </source>
</evidence>
<feature type="transmembrane region" description="Helical" evidence="7">
    <location>
        <begin position="21"/>
        <end position="40"/>
    </location>
</feature>
<evidence type="ECO:0000313" key="8">
    <source>
        <dbReference type="EMBL" id="UOR14135.1"/>
    </source>
</evidence>
<feature type="transmembrane region" description="Helical" evidence="7">
    <location>
        <begin position="46"/>
        <end position="67"/>
    </location>
</feature>
<comment type="subcellular location">
    <subcellularLocation>
        <location evidence="1">Cell membrane</location>
        <topology evidence="1">Multi-pass membrane protein</topology>
    </subcellularLocation>
</comment>
<reference evidence="8" key="1">
    <citation type="submission" date="2022-04" db="EMBL/GenBank/DDBJ databases">
        <title>Halobacillus sp. isolated from saltern.</title>
        <authorList>
            <person name="Won M."/>
            <person name="Lee C.-M."/>
            <person name="Woen H.-Y."/>
            <person name="Kwon S.-W."/>
        </authorList>
    </citation>
    <scope>NUCLEOTIDE SEQUENCE</scope>
    <source>
        <strain evidence="8">SSHM10-5</strain>
        <plasmid evidence="8">unnamed1</plasmid>
    </source>
</reference>
<evidence type="ECO:0000256" key="2">
    <source>
        <dbReference type="ARBA" id="ARBA00008079"/>
    </source>
</evidence>
<keyword evidence="8" id="KW-0614">Plasmid</keyword>